<dbReference type="InterPro" id="IPR000172">
    <property type="entry name" value="GMC_OxRdtase_N"/>
</dbReference>
<dbReference type="Proteomes" id="UP001629113">
    <property type="component" value="Unassembled WGS sequence"/>
</dbReference>
<evidence type="ECO:0000256" key="3">
    <source>
        <dbReference type="SAM" id="SignalP"/>
    </source>
</evidence>
<evidence type="ECO:0000313" key="7">
    <source>
        <dbReference type="Proteomes" id="UP001629113"/>
    </source>
</evidence>
<dbReference type="Gene3D" id="3.30.560.10">
    <property type="entry name" value="Glucose Oxidase, domain 3"/>
    <property type="match status" value="1"/>
</dbReference>
<keyword evidence="3" id="KW-0732">Signal</keyword>
<reference evidence="6 7" key="1">
    <citation type="submission" date="2024-06" db="EMBL/GenBank/DDBJ databases">
        <title>Complete genome of Phlyctema vagabunda strain 19-DSS-EL-015.</title>
        <authorList>
            <person name="Fiorenzani C."/>
        </authorList>
    </citation>
    <scope>NUCLEOTIDE SEQUENCE [LARGE SCALE GENOMIC DNA]</scope>
    <source>
        <strain evidence="6 7">19-DSS-EL-015</strain>
    </source>
</reference>
<sequence length="627" mass="68052">MGLLQHSLLAASSLFSLAVGAPFHGRVINRDAELAANYDFVIVGGGTAGLAVANRLSEDSSTTVLVIEAGLMDEQEIYITSPGYGAGLSTAFIKNAVGTKYDWNISYAPQPDLNNRSVSIPIGKVVGGGSVLNRMAYDRGSKGDYDRWVDFGNPGWDWDGLLPYFKKAENASAPSDELREKWGVEFDYDAHGHDGYLQASYPPFVWPWTDNYIRAMKELDVHLPPDGANGNAIGAFWNMQSLTHESHVRSSSRNAYYDTVKTRANLHLLTSSHVTKLITKRSYGGVMVTGVEYSTLGNTTTTVSANKEVILSAGAFHTPQVLQLSGIGEASLLSKYGIKQVIDLPGVGEHLQDHQSIYIWTDLNTLTVLNYTADPVLNAAAFAEYEQNRTGPYATGSGNFNAFLPLGNFTNANTTSYISELAAAQLDPYEFYPKNTAPSVIAGYTAQMDILKKGLTASNLAPMEFVFSHTRVVPTLQHPLSRGSVKINSTNALVKPIVDCGWLTNPIDVLVLKEAVKYGRSVMQTEAFAELNPKETIPGSHVQSEEEIEFFVRNELTTLFHPSGTAAMMKREIGGVVDPSLKVYGTTNLRVVDTSIIPLLPSAHTQGTVYAIAEKASDIIKAAHGLL</sequence>
<comment type="similarity">
    <text evidence="1 2">Belongs to the GMC oxidoreductase family.</text>
</comment>
<evidence type="ECO:0000259" key="4">
    <source>
        <dbReference type="PROSITE" id="PS00623"/>
    </source>
</evidence>
<dbReference type="EMBL" id="JBFCZG010000001">
    <property type="protein sequence ID" value="KAL3426668.1"/>
    <property type="molecule type" value="Genomic_DNA"/>
</dbReference>
<feature type="domain" description="Glucose-methanol-choline oxidoreductase N-terminal" evidence="4">
    <location>
        <begin position="123"/>
        <end position="146"/>
    </location>
</feature>
<dbReference type="Gene3D" id="3.50.50.60">
    <property type="entry name" value="FAD/NAD(P)-binding domain"/>
    <property type="match status" value="1"/>
</dbReference>
<dbReference type="PROSITE" id="PS00624">
    <property type="entry name" value="GMC_OXRED_2"/>
    <property type="match status" value="1"/>
</dbReference>
<name>A0ABR4PTZ0_9HELO</name>
<evidence type="ECO:0000313" key="6">
    <source>
        <dbReference type="EMBL" id="KAL3426668.1"/>
    </source>
</evidence>
<comment type="caution">
    <text evidence="6">The sequence shown here is derived from an EMBL/GenBank/DDBJ whole genome shotgun (WGS) entry which is preliminary data.</text>
</comment>
<gene>
    <name evidence="6" type="ORF">PVAG01_00177</name>
</gene>
<keyword evidence="2" id="KW-0285">Flavoprotein</keyword>
<evidence type="ECO:0000256" key="2">
    <source>
        <dbReference type="RuleBase" id="RU003968"/>
    </source>
</evidence>
<organism evidence="6 7">
    <name type="scientific">Phlyctema vagabunda</name>
    <dbReference type="NCBI Taxonomy" id="108571"/>
    <lineage>
        <taxon>Eukaryota</taxon>
        <taxon>Fungi</taxon>
        <taxon>Dikarya</taxon>
        <taxon>Ascomycota</taxon>
        <taxon>Pezizomycotina</taxon>
        <taxon>Leotiomycetes</taxon>
        <taxon>Helotiales</taxon>
        <taxon>Dermateaceae</taxon>
        <taxon>Phlyctema</taxon>
    </lineage>
</organism>
<dbReference type="InterPro" id="IPR007867">
    <property type="entry name" value="GMC_OxRtase_C"/>
</dbReference>
<dbReference type="Pfam" id="PF00732">
    <property type="entry name" value="GMC_oxred_N"/>
    <property type="match status" value="1"/>
</dbReference>
<accession>A0ABR4PTZ0</accession>
<feature type="domain" description="Glucose-methanol-choline oxidoreductase N-terminal" evidence="5">
    <location>
        <begin position="314"/>
        <end position="328"/>
    </location>
</feature>
<dbReference type="SUPFAM" id="SSF51905">
    <property type="entry name" value="FAD/NAD(P)-binding domain"/>
    <property type="match status" value="1"/>
</dbReference>
<protein>
    <submittedName>
        <fullName evidence="6">Choline dehydrogenase</fullName>
    </submittedName>
</protein>
<dbReference type="InterPro" id="IPR036188">
    <property type="entry name" value="FAD/NAD-bd_sf"/>
</dbReference>
<keyword evidence="2" id="KW-0274">FAD</keyword>
<dbReference type="PIRSF" id="PIRSF000137">
    <property type="entry name" value="Alcohol_oxidase"/>
    <property type="match status" value="1"/>
</dbReference>
<dbReference type="InterPro" id="IPR012132">
    <property type="entry name" value="GMC_OxRdtase"/>
</dbReference>
<dbReference type="SUPFAM" id="SSF54373">
    <property type="entry name" value="FAD-linked reductases, C-terminal domain"/>
    <property type="match status" value="1"/>
</dbReference>
<dbReference type="PROSITE" id="PS00623">
    <property type="entry name" value="GMC_OXRED_1"/>
    <property type="match status" value="1"/>
</dbReference>
<dbReference type="PANTHER" id="PTHR11552">
    <property type="entry name" value="GLUCOSE-METHANOL-CHOLINE GMC OXIDOREDUCTASE"/>
    <property type="match status" value="1"/>
</dbReference>
<feature type="chain" id="PRO_5046146137" evidence="3">
    <location>
        <begin position="21"/>
        <end position="627"/>
    </location>
</feature>
<feature type="signal peptide" evidence="3">
    <location>
        <begin position="1"/>
        <end position="20"/>
    </location>
</feature>
<evidence type="ECO:0000259" key="5">
    <source>
        <dbReference type="PROSITE" id="PS00624"/>
    </source>
</evidence>
<dbReference type="PANTHER" id="PTHR11552:SF115">
    <property type="entry name" value="DEHYDROGENASE XPTC-RELATED"/>
    <property type="match status" value="1"/>
</dbReference>
<evidence type="ECO:0000256" key="1">
    <source>
        <dbReference type="ARBA" id="ARBA00010790"/>
    </source>
</evidence>
<dbReference type="Pfam" id="PF05199">
    <property type="entry name" value="GMC_oxred_C"/>
    <property type="match status" value="1"/>
</dbReference>
<keyword evidence="7" id="KW-1185">Reference proteome</keyword>
<proteinExistence type="inferred from homology"/>